<organism evidence="2 3">
    <name type="scientific">Couchioplanes caeruleus subsp. caeruleus</name>
    <dbReference type="NCBI Taxonomy" id="56427"/>
    <lineage>
        <taxon>Bacteria</taxon>
        <taxon>Bacillati</taxon>
        <taxon>Actinomycetota</taxon>
        <taxon>Actinomycetes</taxon>
        <taxon>Micromonosporales</taxon>
        <taxon>Micromonosporaceae</taxon>
        <taxon>Couchioplanes</taxon>
    </lineage>
</organism>
<sequence length="245" mass="25584">MAAVMSGEDEKKTALESVVSETASASPTATSAATTDTEPPVATPGTTTRAPQPTTAAPAPPVPKTPAPKVYRGRGDKVVKFRPVITDSLLMTTSWTGADGNITIYALSPDGDEDDLLVNAIESYSGQALFNPQGSEVAGLKIEGGGSWTVKLASLTTAKRWNGSGTYSGKSDGVVNVASSFDPLDSIEFVSTNSDSNVTMYAYDSDGDADLVVNDIGNFKGEHLVPNDSVLFVINSDGRWTIKKT</sequence>
<dbReference type="Proteomes" id="UP000182486">
    <property type="component" value="Unassembled WGS sequence"/>
</dbReference>
<proteinExistence type="predicted"/>
<evidence type="ECO:0000313" key="3">
    <source>
        <dbReference type="Proteomes" id="UP000182486"/>
    </source>
</evidence>
<accession>A0A1K0GD74</accession>
<keyword evidence="3" id="KW-1185">Reference proteome</keyword>
<name>A0A1K0GD74_9ACTN</name>
<feature type="region of interest" description="Disordered" evidence="1">
    <location>
        <begin position="1"/>
        <end position="71"/>
    </location>
</feature>
<dbReference type="EMBL" id="MEIA01000064">
    <property type="protein sequence ID" value="OJF15186.1"/>
    <property type="molecule type" value="Genomic_DNA"/>
</dbReference>
<evidence type="ECO:0000256" key="1">
    <source>
        <dbReference type="SAM" id="MobiDB-lite"/>
    </source>
</evidence>
<feature type="compositionally biased region" description="Low complexity" evidence="1">
    <location>
        <begin position="16"/>
        <end position="57"/>
    </location>
</feature>
<protein>
    <submittedName>
        <fullName evidence="2">Uncharacterized protein</fullName>
    </submittedName>
</protein>
<evidence type="ECO:0000313" key="2">
    <source>
        <dbReference type="EMBL" id="OJF15186.1"/>
    </source>
</evidence>
<comment type="caution">
    <text evidence="2">The sequence shown here is derived from an EMBL/GenBank/DDBJ whole genome shotgun (WGS) entry which is preliminary data.</text>
</comment>
<dbReference type="AlphaFoldDB" id="A0A1K0GD74"/>
<gene>
    <name evidence="2" type="ORF">BG844_05900</name>
</gene>
<reference evidence="2 3" key="1">
    <citation type="submission" date="2016-09" db="EMBL/GenBank/DDBJ databases">
        <title>Couchioplanes caeruleus draft genome sequence.</title>
        <authorList>
            <person name="Sheehan J."/>
            <person name="Caffrey P."/>
        </authorList>
    </citation>
    <scope>NUCLEOTIDE SEQUENCE [LARGE SCALE GENOMIC DNA]</scope>
    <source>
        <strain evidence="2 3">DSM 43634</strain>
    </source>
</reference>